<feature type="domain" description="Sialidase" evidence="1">
    <location>
        <begin position="48"/>
        <end position="318"/>
    </location>
</feature>
<evidence type="ECO:0000259" key="1">
    <source>
        <dbReference type="Pfam" id="PF13088"/>
    </source>
</evidence>
<dbReference type="CDD" id="cd15482">
    <property type="entry name" value="Sialidase_non-viral"/>
    <property type="match status" value="1"/>
</dbReference>
<dbReference type="EMBL" id="DSVQ01000012">
    <property type="protein sequence ID" value="HGT39439.1"/>
    <property type="molecule type" value="Genomic_DNA"/>
</dbReference>
<dbReference type="InterPro" id="IPR036278">
    <property type="entry name" value="Sialidase_sf"/>
</dbReference>
<dbReference type="PANTHER" id="PTHR43752">
    <property type="entry name" value="BNR/ASP-BOX REPEAT FAMILY PROTEIN"/>
    <property type="match status" value="1"/>
</dbReference>
<dbReference type="InterPro" id="IPR011040">
    <property type="entry name" value="Sialidase"/>
</dbReference>
<sequence>MLWCGCLSGELIAANELPRGVVEAEFIYETAPFPSCHASTLAETSQGLVAAWFGGTAEKHPDVGIWVSRRRGTTWTKPVEAANGVQYTDVAGKVHRHPCWNPVLFQAPQGPLLLFYKCGPSPSTWWGMLTLSTDGGETWAVPRRLPEGIAGPIKNKPILLDDGRLLCPSSSEDDGWRVHIEWTSDWGRTWFRTGPLNDGRQLGAIQPSVLRHPGGRLQALGRSQNGKLFETWSEDGGKSWSPLQLTALPNPNAGTDAVTLADGRHVLVYNHTARGRSPLNVAVSRDGVNWQAAVVLESAPGEYSYPAVIQTADQRVHITYTWKRQKIRHVVLDPAQWELRPIVDGQWPQ</sequence>
<dbReference type="Gene3D" id="2.120.10.10">
    <property type="match status" value="1"/>
</dbReference>
<proteinExistence type="predicted"/>
<accession>A0A7C4LMQ4</accession>
<organism evidence="2">
    <name type="scientific">Schlesneria paludicola</name>
    <dbReference type="NCBI Taxonomy" id="360056"/>
    <lineage>
        <taxon>Bacteria</taxon>
        <taxon>Pseudomonadati</taxon>
        <taxon>Planctomycetota</taxon>
        <taxon>Planctomycetia</taxon>
        <taxon>Planctomycetales</taxon>
        <taxon>Planctomycetaceae</taxon>
        <taxon>Schlesneria</taxon>
    </lineage>
</organism>
<dbReference type="Pfam" id="PF13088">
    <property type="entry name" value="BNR_2"/>
    <property type="match status" value="1"/>
</dbReference>
<evidence type="ECO:0000313" key="2">
    <source>
        <dbReference type="EMBL" id="HGT39439.1"/>
    </source>
</evidence>
<protein>
    <submittedName>
        <fullName evidence="2">Sialidase</fullName>
    </submittedName>
</protein>
<dbReference type="AlphaFoldDB" id="A0A7C4LMQ4"/>
<comment type="caution">
    <text evidence="2">The sequence shown here is derived from an EMBL/GenBank/DDBJ whole genome shotgun (WGS) entry which is preliminary data.</text>
</comment>
<dbReference type="SUPFAM" id="SSF50939">
    <property type="entry name" value="Sialidases"/>
    <property type="match status" value="1"/>
</dbReference>
<gene>
    <name evidence="2" type="ORF">ENS64_09295</name>
</gene>
<name>A0A7C4LMQ4_9PLAN</name>
<dbReference type="PANTHER" id="PTHR43752:SF2">
    <property type="entry name" value="BNR_ASP-BOX REPEAT FAMILY PROTEIN"/>
    <property type="match status" value="1"/>
</dbReference>
<reference evidence="2" key="1">
    <citation type="journal article" date="2020" name="mSystems">
        <title>Genome- and Community-Level Interaction Insights into Carbon Utilization and Element Cycling Functions of Hydrothermarchaeota in Hydrothermal Sediment.</title>
        <authorList>
            <person name="Zhou Z."/>
            <person name="Liu Y."/>
            <person name="Xu W."/>
            <person name="Pan J."/>
            <person name="Luo Z.H."/>
            <person name="Li M."/>
        </authorList>
    </citation>
    <scope>NUCLEOTIDE SEQUENCE [LARGE SCALE GENOMIC DNA]</scope>
    <source>
        <strain evidence="2">SpSt-508</strain>
    </source>
</reference>